<evidence type="ECO:0000313" key="2">
    <source>
        <dbReference type="EMBL" id="AXA34898.1"/>
    </source>
</evidence>
<accession>A0A2Z4Y207</accession>
<gene>
    <name evidence="2" type="ORF">BRCON_0121</name>
</gene>
<protein>
    <submittedName>
        <fullName evidence="2">Putative glycosyltransferase</fullName>
    </submittedName>
</protein>
<dbReference type="GO" id="GO:0016757">
    <property type="term" value="F:glycosyltransferase activity"/>
    <property type="evidence" value="ECO:0007669"/>
    <property type="project" value="TreeGrafter"/>
</dbReference>
<proteinExistence type="predicted"/>
<dbReference type="Gene3D" id="3.40.50.2000">
    <property type="entry name" value="Glycogen Phosphorylase B"/>
    <property type="match status" value="1"/>
</dbReference>
<dbReference type="PANTHER" id="PTHR46401">
    <property type="entry name" value="GLYCOSYLTRANSFERASE WBBK-RELATED"/>
    <property type="match status" value="1"/>
</dbReference>
<dbReference type="PANTHER" id="PTHR46401:SF2">
    <property type="entry name" value="GLYCOSYLTRANSFERASE WBBK-RELATED"/>
    <property type="match status" value="1"/>
</dbReference>
<name>A0A2Z4Y207_SUMC1</name>
<dbReference type="Pfam" id="PF13692">
    <property type="entry name" value="Glyco_trans_1_4"/>
    <property type="match status" value="1"/>
</dbReference>
<dbReference type="GO" id="GO:0009103">
    <property type="term" value="P:lipopolysaccharide biosynthetic process"/>
    <property type="evidence" value="ECO:0007669"/>
    <property type="project" value="TreeGrafter"/>
</dbReference>
<organism evidence="2 3">
    <name type="scientific">Sumerlaea chitinivorans</name>
    <dbReference type="NCBI Taxonomy" id="2250252"/>
    <lineage>
        <taxon>Bacteria</taxon>
        <taxon>Candidatus Sumerlaeota</taxon>
        <taxon>Candidatus Sumerlaeia</taxon>
        <taxon>Candidatus Sumerlaeales</taxon>
        <taxon>Candidatus Sumerlaeaceae</taxon>
        <taxon>Candidatus Sumerlaea</taxon>
    </lineage>
</organism>
<dbReference type="CDD" id="cd03801">
    <property type="entry name" value="GT4_PimA-like"/>
    <property type="match status" value="1"/>
</dbReference>
<dbReference type="EMBL" id="CP030759">
    <property type="protein sequence ID" value="AXA34898.1"/>
    <property type="molecule type" value="Genomic_DNA"/>
</dbReference>
<dbReference type="Proteomes" id="UP000262583">
    <property type="component" value="Chromosome"/>
</dbReference>
<sequence>MRVIRFPVRRGDMTRYVHYSVRLDRGEELSDEEEEDLIANSINSEALCEFISAHRNEYAFFFLPYLYGTTYYGIRAAGRNHAYLIPCLHNEPFAYLKIMQEMFERSRGLLFLSPPERDLASALYPIIDKPSLILGGGVNSDVIGDASAFRERFGIEEPFALFVGRKVPGKGADLLVRYFSRYLELYPKEECRLVLIGKGDLEIPKGLRERIVDLQVDSPTDVYNAMAACQVFIQPSFFESFSLVLMEAWLNSRPVLVNGQCEVTLYHVHAANGGLYFTDFGEFVETFRYLWEFPLVASALGKSGKRYVEENYLWPNVARRFHRYVERLLR</sequence>
<reference evidence="2 3" key="1">
    <citation type="submission" date="2018-05" db="EMBL/GenBank/DDBJ databases">
        <title>A metagenomic window into the 2 km-deep terrestrial subsurface aquifer revealed taxonomically and functionally diverse microbial community comprising novel uncultured bacterial lineages.</title>
        <authorList>
            <person name="Kadnikov V.V."/>
            <person name="Mardanov A.V."/>
            <person name="Beletsky A.V."/>
            <person name="Banks D."/>
            <person name="Pimenov N.V."/>
            <person name="Frank Y.A."/>
            <person name="Karnachuk O.V."/>
            <person name="Ravin N.V."/>
        </authorList>
    </citation>
    <scope>NUCLEOTIDE SEQUENCE [LARGE SCALE GENOMIC DNA]</scope>
    <source>
        <strain evidence="2">BY</strain>
    </source>
</reference>
<evidence type="ECO:0000313" key="3">
    <source>
        <dbReference type="Proteomes" id="UP000262583"/>
    </source>
</evidence>
<dbReference type="SUPFAM" id="SSF53756">
    <property type="entry name" value="UDP-Glycosyltransferase/glycogen phosphorylase"/>
    <property type="match status" value="1"/>
</dbReference>
<dbReference type="AlphaFoldDB" id="A0A2Z4Y207"/>
<evidence type="ECO:0000256" key="1">
    <source>
        <dbReference type="ARBA" id="ARBA00022679"/>
    </source>
</evidence>
<keyword evidence="1 2" id="KW-0808">Transferase</keyword>
<dbReference type="KEGG" id="schv:BRCON_0121"/>